<evidence type="ECO:0000256" key="6">
    <source>
        <dbReference type="ARBA" id="ARBA00022833"/>
    </source>
</evidence>
<gene>
    <name evidence="12" type="ORF">OS493_001736</name>
</gene>
<keyword evidence="13" id="KW-1185">Reference proteome</keyword>
<dbReference type="AlphaFoldDB" id="A0A9W9Z7S1"/>
<organism evidence="12 13">
    <name type="scientific">Desmophyllum pertusum</name>
    <dbReference type="NCBI Taxonomy" id="174260"/>
    <lineage>
        <taxon>Eukaryota</taxon>
        <taxon>Metazoa</taxon>
        <taxon>Cnidaria</taxon>
        <taxon>Anthozoa</taxon>
        <taxon>Hexacorallia</taxon>
        <taxon>Scleractinia</taxon>
        <taxon>Caryophylliina</taxon>
        <taxon>Caryophylliidae</taxon>
        <taxon>Desmophyllum</taxon>
    </lineage>
</organism>
<evidence type="ECO:0000256" key="1">
    <source>
        <dbReference type="ARBA" id="ARBA00004123"/>
    </source>
</evidence>
<feature type="region of interest" description="Disordered" evidence="11">
    <location>
        <begin position="427"/>
        <end position="470"/>
    </location>
</feature>
<comment type="similarity">
    <text evidence="2">Belongs to the MYT1 family.</text>
</comment>
<dbReference type="InterPro" id="IPR036060">
    <property type="entry name" value="Znf_C2H2C_sf"/>
</dbReference>
<comment type="subcellular location">
    <subcellularLocation>
        <location evidence="1">Nucleus</location>
    </subcellularLocation>
</comment>
<name>A0A9W9Z7S1_9CNID</name>
<dbReference type="SUPFAM" id="SSF103637">
    <property type="entry name" value="CCHHC domain"/>
    <property type="match status" value="3"/>
</dbReference>
<keyword evidence="9" id="KW-0539">Nucleus</keyword>
<evidence type="ECO:0000313" key="13">
    <source>
        <dbReference type="Proteomes" id="UP001163046"/>
    </source>
</evidence>
<dbReference type="GO" id="GO:0008270">
    <property type="term" value="F:zinc ion binding"/>
    <property type="evidence" value="ECO:0007669"/>
    <property type="project" value="UniProtKB-KW"/>
</dbReference>
<dbReference type="SUPFAM" id="SSF52047">
    <property type="entry name" value="RNI-like"/>
    <property type="match status" value="1"/>
</dbReference>
<evidence type="ECO:0000256" key="7">
    <source>
        <dbReference type="ARBA" id="ARBA00023015"/>
    </source>
</evidence>
<keyword evidence="8" id="KW-0804">Transcription</keyword>
<protein>
    <submittedName>
        <fullName evidence="12">Uncharacterized protein</fullName>
    </submittedName>
</protein>
<dbReference type="InterPro" id="IPR032675">
    <property type="entry name" value="LRR_dom_sf"/>
</dbReference>
<evidence type="ECO:0000256" key="10">
    <source>
        <dbReference type="SAM" id="Coils"/>
    </source>
</evidence>
<proteinExistence type="inferred from homology"/>
<accession>A0A9W9Z7S1</accession>
<reference evidence="12" key="1">
    <citation type="submission" date="2023-01" db="EMBL/GenBank/DDBJ databases">
        <title>Genome assembly of the deep-sea coral Lophelia pertusa.</title>
        <authorList>
            <person name="Herrera S."/>
            <person name="Cordes E."/>
        </authorList>
    </citation>
    <scope>NUCLEOTIDE SEQUENCE</scope>
    <source>
        <strain evidence="12">USNM1676648</strain>
        <tissue evidence="12">Polyp</tissue>
    </source>
</reference>
<feature type="compositionally biased region" description="Polar residues" evidence="11">
    <location>
        <begin position="453"/>
        <end position="464"/>
    </location>
</feature>
<dbReference type="InterPro" id="IPR001611">
    <property type="entry name" value="Leu-rich_rpt"/>
</dbReference>
<evidence type="ECO:0000256" key="9">
    <source>
        <dbReference type="ARBA" id="ARBA00023242"/>
    </source>
</evidence>
<dbReference type="SMART" id="SM00367">
    <property type="entry name" value="LRR_CC"/>
    <property type="match status" value="4"/>
</dbReference>
<keyword evidence="5" id="KW-0863">Zinc-finger</keyword>
<dbReference type="OrthoDB" id="10069059at2759"/>
<dbReference type="FunFam" id="4.10.320.30:FF:000001">
    <property type="entry name" value="Myelin transcription factor 1-like, a"/>
    <property type="match status" value="3"/>
</dbReference>
<dbReference type="Gene3D" id="3.80.10.10">
    <property type="entry name" value="Ribonuclease Inhibitor"/>
    <property type="match status" value="1"/>
</dbReference>
<evidence type="ECO:0000256" key="11">
    <source>
        <dbReference type="SAM" id="MobiDB-lite"/>
    </source>
</evidence>
<dbReference type="PROSITE" id="PS51802">
    <property type="entry name" value="ZF_CCHHC"/>
    <property type="match status" value="2"/>
</dbReference>
<dbReference type="Gene3D" id="4.10.320.30">
    <property type="match status" value="3"/>
</dbReference>
<dbReference type="InterPro" id="IPR006553">
    <property type="entry name" value="Leu-rich_rpt_Cys-con_subtyp"/>
</dbReference>
<dbReference type="SMART" id="SM00368">
    <property type="entry name" value="LRR_RI"/>
    <property type="match status" value="7"/>
</dbReference>
<dbReference type="PANTHER" id="PTHR10816">
    <property type="entry name" value="MYELIN TRANSCRIPTION FACTOR 1-RELATED"/>
    <property type="match status" value="1"/>
</dbReference>
<evidence type="ECO:0000313" key="12">
    <source>
        <dbReference type="EMBL" id="KAJ7375009.1"/>
    </source>
</evidence>
<sequence>MQEYFAAKHVTDTMSDAELRRFVSDHVDKGEWQVVMQFVAGLLGDGDELSIEIFTDLLPVTAIEKVECQLMMKIVRDDSQPRTLTCWPLHDQKYLTLTLFKCIYEITESDLAVQSKLEQIGFNAVDLSDCGLTPVDCAAVVHVFKNVEQLSHMYLRENVIGPFGCLEIRKLLGNSNCKLRSLDLSSNEIRDDGLKHLSEALTNSNYKLSSLDLSGNNITDEGIKHLSKALTNSNCKLSSLQLSHNEITDEGIKHLSKALTNSNCKLSSLQLSHNEITDEGIKHLSEALTNSNCKLSSLDLSGNYEITDEGIKHLSEALTNSNCELSSLHLSNNHITDEGPDGKPKELLSCPTPNCDGRGHVSGQYATHRSLSGCPMAAKIQQQEHQEVRYMCPTVGCDGTGHVTGKYASHRSLSGCPLAPKLALQSVEPGASSGSPSDKAGPMCPTPGCDGTGHSSGQFSTHRSLSGCPMVSPSEKKVLMRQEAETKLLAQANGMDPDVKLVKIRSGKAQQEIEKVRALDKEIDVLQSSNEECEKLNKELDSEISRLEQRLTVCKEETARDRHRTGVVETKLAVVQTRFIASLSHVQIPDIGVKLTFDSMDKYVDKLQEIIEENSTDYRELIAEIKDALSDFKF</sequence>
<evidence type="ECO:0000256" key="4">
    <source>
        <dbReference type="ARBA" id="ARBA00022737"/>
    </source>
</evidence>
<evidence type="ECO:0000256" key="8">
    <source>
        <dbReference type="ARBA" id="ARBA00023163"/>
    </source>
</evidence>
<evidence type="ECO:0000256" key="2">
    <source>
        <dbReference type="ARBA" id="ARBA00010194"/>
    </source>
</evidence>
<evidence type="ECO:0000256" key="3">
    <source>
        <dbReference type="ARBA" id="ARBA00022723"/>
    </source>
</evidence>
<dbReference type="InterPro" id="IPR002515">
    <property type="entry name" value="Znf_C2H2C"/>
</dbReference>
<keyword evidence="10" id="KW-0175">Coiled coil</keyword>
<comment type="caution">
    <text evidence="12">The sequence shown here is derived from an EMBL/GenBank/DDBJ whole genome shotgun (WGS) entry which is preliminary data.</text>
</comment>
<dbReference type="Pfam" id="PF13516">
    <property type="entry name" value="LRR_6"/>
    <property type="match status" value="6"/>
</dbReference>
<dbReference type="PROSITE" id="PS51450">
    <property type="entry name" value="LRR"/>
    <property type="match status" value="4"/>
</dbReference>
<evidence type="ECO:0000256" key="5">
    <source>
        <dbReference type="ARBA" id="ARBA00022771"/>
    </source>
</evidence>
<keyword evidence="3" id="KW-0479">Metal-binding</keyword>
<keyword evidence="4" id="KW-0677">Repeat</keyword>
<dbReference type="GO" id="GO:0006355">
    <property type="term" value="P:regulation of DNA-templated transcription"/>
    <property type="evidence" value="ECO:0007669"/>
    <property type="project" value="InterPro"/>
</dbReference>
<dbReference type="GO" id="GO:0007399">
    <property type="term" value="P:nervous system development"/>
    <property type="evidence" value="ECO:0007669"/>
    <property type="project" value="UniProtKB-KW"/>
</dbReference>
<dbReference type="GO" id="GO:0005634">
    <property type="term" value="C:nucleus"/>
    <property type="evidence" value="ECO:0007669"/>
    <property type="project" value="UniProtKB-SubCell"/>
</dbReference>
<feature type="coiled-coil region" evidence="10">
    <location>
        <begin position="509"/>
        <end position="557"/>
    </location>
</feature>
<keyword evidence="7" id="KW-0805">Transcription regulation</keyword>
<dbReference type="Pfam" id="PF01530">
    <property type="entry name" value="zf-C2HC"/>
    <property type="match status" value="3"/>
</dbReference>
<keyword evidence="6" id="KW-0862">Zinc</keyword>
<dbReference type="Proteomes" id="UP001163046">
    <property type="component" value="Unassembled WGS sequence"/>
</dbReference>
<dbReference type="EMBL" id="MU826826">
    <property type="protein sequence ID" value="KAJ7375009.1"/>
    <property type="molecule type" value="Genomic_DNA"/>
</dbReference>
<dbReference type="PANTHER" id="PTHR10816:SF15">
    <property type="entry name" value="MYELIN TRANSCRIPTION FACTOR 1-LIKE PROTEIN"/>
    <property type="match status" value="1"/>
</dbReference>